<evidence type="ECO:0000313" key="2">
    <source>
        <dbReference type="EMBL" id="MCX2720699.1"/>
    </source>
</evidence>
<evidence type="ECO:0000259" key="1">
    <source>
        <dbReference type="Pfam" id="PF18990"/>
    </source>
</evidence>
<dbReference type="EMBL" id="JAPFQP010000004">
    <property type="protein sequence ID" value="MCX2720699.1"/>
    <property type="molecule type" value="Genomic_DNA"/>
</dbReference>
<sequence length="455" mass="50377">MYDFVEIPQALMLNPGMETGYDWYAGIPGLSGIYAQGATSGLSVDDIFADDGLDINDKVRNRAVFGLGIRDNQSLTGQIEVLSGGFRSRKRPQDFYSFGIYGESDWINYWPRDLAILAYEGNADRIGERFDLSHLKTRGDVLSVFHFGVNRQLNRQLTAGVRAKLYSSILNYTSTSNDGYFLTRQGQNNLLTNILVADMRLRSSGLRALENAADEDVSEVTSTILGRGLLGGDLGLGLDFGFTYKLNPQTVITASILDLGFIYHFSDVDNFSLQGRAANEGVEIILPDALDDPGADFWQELVDEIEALIPFGEDTRSYVTFRPTKLYGSIKYSWGMPRSSFAQDCDCDVTATARANRNIYRNSVGGQLFVVNRPRGPQAALTAFYDRRLGNFLALRSTYTLDKYSMTNFGLGLSLQAGPVNFYILADNLLAYQNLAAAHTASFQFGLNILSWGDN</sequence>
<reference evidence="2" key="1">
    <citation type="submission" date="2022-11" db="EMBL/GenBank/DDBJ databases">
        <title>The characterization of three novel Bacteroidetes species and genomic analysis of their roles in tidal elemental geochemical cycles.</title>
        <authorList>
            <person name="Ma K.-J."/>
        </authorList>
    </citation>
    <scope>NUCLEOTIDE SEQUENCE</scope>
    <source>
        <strain evidence="2">M415</strain>
    </source>
</reference>
<comment type="caution">
    <text evidence="2">The sequence shown here is derived from an EMBL/GenBank/DDBJ whole genome shotgun (WGS) entry which is preliminary data.</text>
</comment>
<dbReference type="InterPro" id="IPR043781">
    <property type="entry name" value="DUF5723"/>
</dbReference>
<evidence type="ECO:0000313" key="3">
    <source>
        <dbReference type="Proteomes" id="UP001207116"/>
    </source>
</evidence>
<organism evidence="2 3">
    <name type="scientific">Lentiprolixibacter aurantiacus</name>
    <dbReference type="NCBI Taxonomy" id="2993939"/>
    <lineage>
        <taxon>Bacteria</taxon>
        <taxon>Pseudomonadati</taxon>
        <taxon>Bacteroidota</taxon>
        <taxon>Flavobacteriia</taxon>
        <taxon>Flavobacteriales</taxon>
        <taxon>Flavobacteriaceae</taxon>
        <taxon>Lentiprolixibacter</taxon>
    </lineage>
</organism>
<dbReference type="RefSeq" id="WP_266015246.1">
    <property type="nucleotide sequence ID" value="NZ_JAPFQP010000004.1"/>
</dbReference>
<name>A0AAE3MPN7_9FLAO</name>
<protein>
    <submittedName>
        <fullName evidence="2">DUF5723 family protein</fullName>
    </submittedName>
</protein>
<dbReference type="Pfam" id="PF18990">
    <property type="entry name" value="DUF5723"/>
    <property type="match status" value="1"/>
</dbReference>
<keyword evidence="3" id="KW-1185">Reference proteome</keyword>
<dbReference type="Proteomes" id="UP001207116">
    <property type="component" value="Unassembled WGS sequence"/>
</dbReference>
<dbReference type="AlphaFoldDB" id="A0AAE3MPN7"/>
<feature type="domain" description="DUF5723" evidence="1">
    <location>
        <begin position="15"/>
        <end position="427"/>
    </location>
</feature>
<proteinExistence type="predicted"/>
<accession>A0AAE3MPN7</accession>
<gene>
    <name evidence="2" type="ORF">OO016_13880</name>
</gene>